<organism evidence="2 3">
    <name type="scientific">Goodea atripinnis</name>
    <dbReference type="NCBI Taxonomy" id="208336"/>
    <lineage>
        <taxon>Eukaryota</taxon>
        <taxon>Metazoa</taxon>
        <taxon>Chordata</taxon>
        <taxon>Craniata</taxon>
        <taxon>Vertebrata</taxon>
        <taxon>Euteleostomi</taxon>
        <taxon>Actinopterygii</taxon>
        <taxon>Neopterygii</taxon>
        <taxon>Teleostei</taxon>
        <taxon>Neoteleostei</taxon>
        <taxon>Acanthomorphata</taxon>
        <taxon>Ovalentaria</taxon>
        <taxon>Atherinomorphae</taxon>
        <taxon>Cyprinodontiformes</taxon>
        <taxon>Goodeidae</taxon>
        <taxon>Goodea</taxon>
    </lineage>
</organism>
<protein>
    <submittedName>
        <fullName evidence="2">Uncharacterized protein</fullName>
    </submittedName>
</protein>
<reference evidence="2 3" key="1">
    <citation type="submission" date="2021-06" db="EMBL/GenBank/DDBJ databases">
        <authorList>
            <person name="Palmer J.M."/>
        </authorList>
    </citation>
    <scope>NUCLEOTIDE SEQUENCE [LARGE SCALE GENOMIC DNA]</scope>
    <source>
        <strain evidence="2 3">GA_2019</strain>
        <tissue evidence="2">Muscle</tissue>
    </source>
</reference>
<comment type="caution">
    <text evidence="2">The sequence shown here is derived from an EMBL/GenBank/DDBJ whole genome shotgun (WGS) entry which is preliminary data.</text>
</comment>
<dbReference type="EMBL" id="JAHRIO010070240">
    <property type="protein sequence ID" value="MEQ2180885.1"/>
    <property type="molecule type" value="Genomic_DNA"/>
</dbReference>
<gene>
    <name evidence="2" type="ORF">GOODEAATRI_005898</name>
</gene>
<sequence length="105" mass="11926">PGGGVRLEEFQGLNVPSEAEEEGERSCMFNSSSSAGRDLPADCREFTRNRRRTSREHAGKAWAQEGGYEGNQLGVCCIVCMLRPLTCREFNWFCWDNMGRIQEFL</sequence>
<evidence type="ECO:0000256" key="1">
    <source>
        <dbReference type="SAM" id="MobiDB-lite"/>
    </source>
</evidence>
<accession>A0ABV0PBQ6</accession>
<evidence type="ECO:0000313" key="2">
    <source>
        <dbReference type="EMBL" id="MEQ2180885.1"/>
    </source>
</evidence>
<evidence type="ECO:0000313" key="3">
    <source>
        <dbReference type="Proteomes" id="UP001476798"/>
    </source>
</evidence>
<dbReference type="Proteomes" id="UP001476798">
    <property type="component" value="Unassembled WGS sequence"/>
</dbReference>
<proteinExistence type="predicted"/>
<feature type="non-terminal residue" evidence="2">
    <location>
        <position position="1"/>
    </location>
</feature>
<name>A0ABV0PBQ6_9TELE</name>
<keyword evidence="3" id="KW-1185">Reference proteome</keyword>
<feature type="region of interest" description="Disordered" evidence="1">
    <location>
        <begin position="10"/>
        <end position="40"/>
    </location>
</feature>